<evidence type="ECO:0000256" key="3">
    <source>
        <dbReference type="SAM" id="Phobius"/>
    </source>
</evidence>
<proteinExistence type="predicted"/>
<keyword evidence="6" id="KW-1185">Reference proteome</keyword>
<accession>A0A5N6KZC5</accession>
<dbReference type="Pfam" id="PF15979">
    <property type="entry name" value="Glyco_hydro_115"/>
    <property type="match status" value="1"/>
</dbReference>
<dbReference type="Gene3D" id="3.30.379.10">
    <property type="entry name" value="Chitobiase/beta-hexosaminidase domain 2-like"/>
    <property type="match status" value="1"/>
</dbReference>
<evidence type="ECO:0000259" key="4">
    <source>
        <dbReference type="Pfam" id="PF17829"/>
    </source>
</evidence>
<evidence type="ECO:0000313" key="6">
    <source>
        <dbReference type="Proteomes" id="UP000327013"/>
    </source>
</evidence>
<feature type="domain" description="Gylcosyl hydrolase 115 C-terminal" evidence="4">
    <location>
        <begin position="850"/>
        <end position="1061"/>
    </location>
</feature>
<keyword evidence="1" id="KW-0378">Hydrolase</keyword>
<dbReference type="InterPro" id="IPR031924">
    <property type="entry name" value="GH115"/>
</dbReference>
<gene>
    <name evidence="5" type="ORF">FH972_024870</name>
</gene>
<sequence length="1065" mass="118265">MSQGHTPNAAPHFMNNKCHRLPTCRRPISITMPTIFVLHAFILVLTILVAGDPMPYNGGQTTFIASAEQPGSMSLKNVPIIVDKNDYKGVKIAVDLLSQDFGLVTGKNATITSPSAAQSRSINAAIIIGSLQNSSMIKGLVDSGKFNSSSLDGKWETWTTQLVDTPLKGIKRALVIIGSDKRGTMYGALSLSEQIGVSPWYWWADVTPDRNDNLYALDVVTSQGEPSVKYRGIFINDETPALTDWVHEKFGPVFNQEFYKHVFELLLRLKANFMWPAMWGAFPHSANSFFVDDSGNQQLADDYGIVMSTSHHEPMMRAMHEWDDSNAGSWDWPMNKDNVTKYFEYGAQRAVGKESYFTMSMRGEGDTAISDPDPVGIVTEVLKVQQDIIKDKYGGVDKVPQLLALYKEVQGYYDSGLQVPDHMTLLFADDNFGAIRRLPVGNETQRAGRSGIYFHMEYVGVPRSYKWINSNSYGRIWQQLQLAYHRGADQIWVFNVADIKPQEVPLSMALQLAWNISSISADTQGFPAYFQAFAAQQFGSTHASDIADLLLSHSRLVALRKHEHIESTTFSTLNYVEADTVASRWNGLLHRAQSLSASISESKKDAYFQLVLHPITASQQYIALRISQARNALYAQQRRNTANAEAKRVLGLFDADYELSEQYHAIRNGKWDRMMEQPHYGYADGDWHAPSRDMISGLCFVQNRQRSNPAVGQMGVAVEGTPGVRPGLINEDSDKTHPSQGELEPGVTVPTMDTYGPTERWFEIYTRGPVQVNWTAQVQGDAAKFMSVAPQEGALHPADADQRVLISVDWAKVPIEYNQTVLVDVRSQLGDFEQVRVPVLNRLVPGGFSGFVESDKHISIEAAHFQRINPPANYSHTMNTRRLIPQSLRQTSNTSSVPGEVPSSAYLDDSDTWGQYQVLPYLGRTPSGAVTLQLGTTPLPPSSALTYPFYLFSSVDSLNVTLYHTTTLDTDPENLLAYDIAIDSSSQAANRLLQDPATPGDLPPGWDVAVQDGVWKTTHTFQNVSSGAHGIQWRPLVENLALEKIVVDLGGVRDSYLGPPESYRA</sequence>
<dbReference type="InterPro" id="IPR041437">
    <property type="entry name" value="GH115_C"/>
</dbReference>
<dbReference type="EMBL" id="VIBQ01000031">
    <property type="protein sequence ID" value="KAB8416350.1"/>
    <property type="molecule type" value="Genomic_DNA"/>
</dbReference>
<keyword evidence="3" id="KW-1133">Transmembrane helix</keyword>
<dbReference type="Gene3D" id="3.20.20.520">
    <property type="entry name" value="Glycosyl hydrolase family 115"/>
    <property type="match status" value="1"/>
</dbReference>
<feature type="region of interest" description="Disordered" evidence="2">
    <location>
        <begin position="730"/>
        <end position="750"/>
    </location>
</feature>
<comment type="caution">
    <text evidence="5">The sequence shown here is derived from an EMBL/GenBank/DDBJ whole genome shotgun (WGS) entry which is preliminary data.</text>
</comment>
<dbReference type="InterPro" id="IPR029018">
    <property type="entry name" value="Hex-like_dom2"/>
</dbReference>
<name>A0A5N6KZC5_9ROSI</name>
<feature type="transmembrane region" description="Helical" evidence="3">
    <location>
        <begin position="30"/>
        <end position="51"/>
    </location>
</feature>
<dbReference type="OrthoDB" id="4849794at2759"/>
<dbReference type="InterPro" id="IPR042301">
    <property type="entry name" value="GH115_sf"/>
</dbReference>
<dbReference type="Gene3D" id="1.20.58.2150">
    <property type="match status" value="1"/>
</dbReference>
<dbReference type="Pfam" id="PF17829">
    <property type="entry name" value="GH115_C"/>
    <property type="match status" value="1"/>
</dbReference>
<dbReference type="GO" id="GO:0016787">
    <property type="term" value="F:hydrolase activity"/>
    <property type="evidence" value="ECO:0007669"/>
    <property type="project" value="UniProtKB-KW"/>
</dbReference>
<dbReference type="PANTHER" id="PTHR37842:SF2">
    <property type="entry name" value="GYLCOSYL HYDROLASE 115 C-TERMINAL DOMAIN-CONTAINING PROTEIN"/>
    <property type="match status" value="1"/>
</dbReference>
<evidence type="ECO:0000256" key="1">
    <source>
        <dbReference type="ARBA" id="ARBA00022801"/>
    </source>
</evidence>
<protein>
    <recommendedName>
        <fullName evidence="4">Gylcosyl hydrolase 115 C-terminal domain-containing protein</fullName>
    </recommendedName>
</protein>
<dbReference type="PANTHER" id="PTHR37842">
    <property type="match status" value="1"/>
</dbReference>
<evidence type="ECO:0000313" key="5">
    <source>
        <dbReference type="EMBL" id="KAB8416350.1"/>
    </source>
</evidence>
<dbReference type="Proteomes" id="UP000327013">
    <property type="component" value="Unassembled WGS sequence"/>
</dbReference>
<organism evidence="5 6">
    <name type="scientific">Carpinus fangiana</name>
    <dbReference type="NCBI Taxonomy" id="176857"/>
    <lineage>
        <taxon>Eukaryota</taxon>
        <taxon>Viridiplantae</taxon>
        <taxon>Streptophyta</taxon>
        <taxon>Embryophyta</taxon>
        <taxon>Tracheophyta</taxon>
        <taxon>Spermatophyta</taxon>
        <taxon>Magnoliopsida</taxon>
        <taxon>eudicotyledons</taxon>
        <taxon>Gunneridae</taxon>
        <taxon>Pentapetalae</taxon>
        <taxon>rosids</taxon>
        <taxon>fabids</taxon>
        <taxon>Fagales</taxon>
        <taxon>Betulaceae</taxon>
        <taxon>Carpinus</taxon>
    </lineage>
</organism>
<keyword evidence="3" id="KW-0472">Membrane</keyword>
<dbReference type="Gene3D" id="2.60.120.1620">
    <property type="match status" value="1"/>
</dbReference>
<keyword evidence="3" id="KW-0812">Transmembrane</keyword>
<reference evidence="5 6" key="1">
    <citation type="submission" date="2019-06" db="EMBL/GenBank/DDBJ databases">
        <title>A chromosomal-level reference genome of Carpinus fangiana (Coryloideae, Betulaceae).</title>
        <authorList>
            <person name="Yang X."/>
            <person name="Wang Z."/>
            <person name="Zhang L."/>
            <person name="Hao G."/>
            <person name="Liu J."/>
            <person name="Yang Y."/>
        </authorList>
    </citation>
    <scope>NUCLEOTIDE SEQUENCE [LARGE SCALE GENOMIC DNA]</scope>
    <source>
        <strain evidence="5">Cfa_2016G</strain>
        <tissue evidence="5">Leaf</tissue>
    </source>
</reference>
<dbReference type="AlphaFoldDB" id="A0A5N6KZC5"/>
<evidence type="ECO:0000256" key="2">
    <source>
        <dbReference type="SAM" id="MobiDB-lite"/>
    </source>
</evidence>